<comment type="caution">
    <text evidence="2">The sequence shown here is derived from an EMBL/GenBank/DDBJ whole genome shotgun (WGS) entry which is preliminary data.</text>
</comment>
<name>A0AAV7X536_9NEOP</name>
<feature type="compositionally biased region" description="Acidic residues" evidence="1">
    <location>
        <begin position="185"/>
        <end position="196"/>
    </location>
</feature>
<feature type="compositionally biased region" description="Acidic residues" evidence="1">
    <location>
        <begin position="251"/>
        <end position="273"/>
    </location>
</feature>
<feature type="compositionally biased region" description="Basic and acidic residues" evidence="1">
    <location>
        <begin position="174"/>
        <end position="184"/>
    </location>
</feature>
<evidence type="ECO:0000313" key="3">
    <source>
        <dbReference type="Proteomes" id="UP001075354"/>
    </source>
</evidence>
<dbReference type="EMBL" id="JAPTSV010000900">
    <property type="protein sequence ID" value="KAJ1518781.1"/>
    <property type="molecule type" value="Genomic_DNA"/>
</dbReference>
<dbReference type="Proteomes" id="UP001075354">
    <property type="component" value="Unassembled WGS sequence"/>
</dbReference>
<evidence type="ECO:0000256" key="1">
    <source>
        <dbReference type="SAM" id="MobiDB-lite"/>
    </source>
</evidence>
<dbReference type="AlphaFoldDB" id="A0AAV7X536"/>
<gene>
    <name evidence="2" type="ORF">ONE63_011612</name>
</gene>
<evidence type="ECO:0000313" key="2">
    <source>
        <dbReference type="EMBL" id="KAJ1518781.1"/>
    </source>
</evidence>
<keyword evidence="3" id="KW-1185">Reference proteome</keyword>
<organism evidence="2 3">
    <name type="scientific">Megalurothrips usitatus</name>
    <name type="common">bean blossom thrips</name>
    <dbReference type="NCBI Taxonomy" id="439358"/>
    <lineage>
        <taxon>Eukaryota</taxon>
        <taxon>Metazoa</taxon>
        <taxon>Ecdysozoa</taxon>
        <taxon>Arthropoda</taxon>
        <taxon>Hexapoda</taxon>
        <taxon>Insecta</taxon>
        <taxon>Pterygota</taxon>
        <taxon>Neoptera</taxon>
        <taxon>Paraneoptera</taxon>
        <taxon>Thysanoptera</taxon>
        <taxon>Terebrantia</taxon>
        <taxon>Thripoidea</taxon>
        <taxon>Thripidae</taxon>
        <taxon>Megalurothrips</taxon>
    </lineage>
</organism>
<feature type="compositionally biased region" description="Basic residues" evidence="1">
    <location>
        <begin position="278"/>
        <end position="306"/>
    </location>
</feature>
<sequence>MDEYQRQVQQLQQQMLQQQMLQQQMLQHQLYQQPVLSQQSAPMPHPDAQFPYMPNPLLSNGFGLPMAASGFPGFSAFPVYHGMPIQHSMFLQQPGTAMPIDLKDGKEVARNVVTQKSTPPNLAENAAKPKLLVKEDKEVEMQKVQEELPNHATQPVEQDKTVVMQKMMNKPKHTAQEKDNSDDKDNNEDHDDDYEAETSVKAFIKSLKGKKRNTAKPKKSRKAESSDTSSNESSDEDRLVRKKKFRKVSIETEEEDEEEEDCDDVEEEEEDEEDKKKNYNRKKQSKVASAKKSKAGRRRGSKNKKPTKAEIAQALKEANRKIAVLEAQLKRNEGDVITISDDSDTGVNESASDCQPIACSLADVALPADNDPVWQIPVDDYGFVEEDGKIDDVPFLSINNCMETGEESGLFCKACLVEKPLYLIRDCDHFGLCEDCEEKFNFSLDKRCPGCGITHFILCKRVFS</sequence>
<feature type="region of interest" description="Disordered" evidence="1">
    <location>
        <begin position="170"/>
        <end position="308"/>
    </location>
</feature>
<accession>A0AAV7X536</accession>
<feature type="compositionally biased region" description="Basic residues" evidence="1">
    <location>
        <begin position="207"/>
        <end position="221"/>
    </location>
</feature>
<protein>
    <submittedName>
        <fullName evidence="2">Uncharacterized protein</fullName>
    </submittedName>
</protein>
<proteinExistence type="predicted"/>
<reference evidence="2" key="1">
    <citation type="submission" date="2022-12" db="EMBL/GenBank/DDBJ databases">
        <title>Chromosome-level genome assembly of the bean flower thrips Megalurothrips usitatus.</title>
        <authorList>
            <person name="Ma L."/>
            <person name="Liu Q."/>
            <person name="Li H."/>
            <person name="Cai W."/>
        </authorList>
    </citation>
    <scope>NUCLEOTIDE SEQUENCE</scope>
    <source>
        <strain evidence="2">Cailab_2022a</strain>
    </source>
</reference>